<evidence type="ECO:0000313" key="2">
    <source>
        <dbReference type="Proteomes" id="UP001367508"/>
    </source>
</evidence>
<evidence type="ECO:0000313" key="1">
    <source>
        <dbReference type="EMBL" id="KAK7361330.1"/>
    </source>
</evidence>
<dbReference type="AlphaFoldDB" id="A0AAN9MUL9"/>
<comment type="caution">
    <text evidence="1">The sequence shown here is derived from an EMBL/GenBank/DDBJ whole genome shotgun (WGS) entry which is preliminary data.</text>
</comment>
<keyword evidence="2" id="KW-1185">Reference proteome</keyword>
<gene>
    <name evidence="1" type="ORF">VNO77_03380</name>
</gene>
<protein>
    <submittedName>
        <fullName evidence="1">Uncharacterized protein</fullName>
    </submittedName>
</protein>
<proteinExistence type="predicted"/>
<dbReference type="Proteomes" id="UP001367508">
    <property type="component" value="Unassembled WGS sequence"/>
</dbReference>
<reference evidence="1 2" key="1">
    <citation type="submission" date="2024-01" db="EMBL/GenBank/DDBJ databases">
        <title>The genomes of 5 underutilized Papilionoideae crops provide insights into root nodulation and disease resistanc.</title>
        <authorList>
            <person name="Jiang F."/>
        </authorList>
    </citation>
    <scope>NUCLEOTIDE SEQUENCE [LARGE SCALE GENOMIC DNA]</scope>
    <source>
        <strain evidence="1">LVBAO_FW01</strain>
        <tissue evidence="1">Leaves</tissue>
    </source>
</reference>
<organism evidence="1 2">
    <name type="scientific">Canavalia gladiata</name>
    <name type="common">Sword bean</name>
    <name type="synonym">Dolichos gladiatus</name>
    <dbReference type="NCBI Taxonomy" id="3824"/>
    <lineage>
        <taxon>Eukaryota</taxon>
        <taxon>Viridiplantae</taxon>
        <taxon>Streptophyta</taxon>
        <taxon>Embryophyta</taxon>
        <taxon>Tracheophyta</taxon>
        <taxon>Spermatophyta</taxon>
        <taxon>Magnoliopsida</taxon>
        <taxon>eudicotyledons</taxon>
        <taxon>Gunneridae</taxon>
        <taxon>Pentapetalae</taxon>
        <taxon>rosids</taxon>
        <taxon>fabids</taxon>
        <taxon>Fabales</taxon>
        <taxon>Fabaceae</taxon>
        <taxon>Papilionoideae</taxon>
        <taxon>50 kb inversion clade</taxon>
        <taxon>NPAAA clade</taxon>
        <taxon>indigoferoid/millettioid clade</taxon>
        <taxon>Phaseoleae</taxon>
        <taxon>Canavalia</taxon>
    </lineage>
</organism>
<sequence>MTESTNGIRLEPFSFENQCTIGYQITLLRPERSSSVHCDIGLLFCTKLNDLVDIQFKQTLEIDHIQIFLSFLSTDDRDSRKGDSSVQAKSSELSLLSELVVATGRGGGISDARPLSATLCSRRESTEDGLSTKVLESLLTERSRGVSIFSSEPNIQKTQPLLWV</sequence>
<dbReference type="EMBL" id="JAYMYQ010000001">
    <property type="protein sequence ID" value="KAK7361330.1"/>
    <property type="molecule type" value="Genomic_DNA"/>
</dbReference>
<accession>A0AAN9MUL9</accession>
<name>A0AAN9MUL9_CANGL</name>